<sequence length="112" mass="11628">MSGMRKVFTLATAVLGAGLAVAGTAQADPADPTQFSDVTATFVSGLDPAALNAARDGKNVIVSPYGTTRTIACRGNGAEVPLYDCMQEDDLGWITLQKNDLPGIGPAWVYIP</sequence>
<dbReference type="AlphaFoldDB" id="A0A366DL00"/>
<reference evidence="2 3" key="1">
    <citation type="submission" date="2018-06" db="EMBL/GenBank/DDBJ databases">
        <title>Genomic Encyclopedia of Type Strains, Phase IV (KMG-IV): sequencing the most valuable type-strain genomes for metagenomic binning, comparative biology and taxonomic classification.</title>
        <authorList>
            <person name="Goeker M."/>
        </authorList>
    </citation>
    <scope>NUCLEOTIDE SEQUENCE [LARGE SCALE GENOMIC DNA]</scope>
    <source>
        <strain evidence="2 3">DSM 44599</strain>
    </source>
</reference>
<evidence type="ECO:0008006" key="4">
    <source>
        <dbReference type="Google" id="ProtNLM"/>
    </source>
</evidence>
<keyword evidence="3" id="KW-1185">Reference proteome</keyword>
<feature type="chain" id="PRO_5016759446" description="SH3 domain-containing protein" evidence="1">
    <location>
        <begin position="28"/>
        <end position="112"/>
    </location>
</feature>
<proteinExistence type="predicted"/>
<evidence type="ECO:0000313" key="2">
    <source>
        <dbReference type="EMBL" id="RBO90721.1"/>
    </source>
</evidence>
<keyword evidence="1" id="KW-0732">Signal</keyword>
<feature type="signal peptide" evidence="1">
    <location>
        <begin position="1"/>
        <end position="27"/>
    </location>
</feature>
<dbReference type="Proteomes" id="UP000252586">
    <property type="component" value="Unassembled WGS sequence"/>
</dbReference>
<dbReference type="EMBL" id="QNRE01000005">
    <property type="protein sequence ID" value="RBO90721.1"/>
    <property type="molecule type" value="Genomic_DNA"/>
</dbReference>
<organism evidence="2 3">
    <name type="scientific">Nocardia puris</name>
    <dbReference type="NCBI Taxonomy" id="208602"/>
    <lineage>
        <taxon>Bacteria</taxon>
        <taxon>Bacillati</taxon>
        <taxon>Actinomycetota</taxon>
        <taxon>Actinomycetes</taxon>
        <taxon>Mycobacteriales</taxon>
        <taxon>Nocardiaceae</taxon>
        <taxon>Nocardia</taxon>
    </lineage>
</organism>
<name>A0A366DL00_9NOCA</name>
<protein>
    <recommendedName>
        <fullName evidence="4">SH3 domain-containing protein</fullName>
    </recommendedName>
</protein>
<evidence type="ECO:0000313" key="3">
    <source>
        <dbReference type="Proteomes" id="UP000252586"/>
    </source>
</evidence>
<comment type="caution">
    <text evidence="2">The sequence shown here is derived from an EMBL/GenBank/DDBJ whole genome shotgun (WGS) entry which is preliminary data.</text>
</comment>
<accession>A0A366DL00</accession>
<gene>
    <name evidence="2" type="ORF">DFR74_105123</name>
</gene>
<dbReference type="OrthoDB" id="4553701at2"/>
<evidence type="ECO:0000256" key="1">
    <source>
        <dbReference type="SAM" id="SignalP"/>
    </source>
</evidence>